<dbReference type="Gene3D" id="3.30.70.330">
    <property type="match status" value="5"/>
</dbReference>
<feature type="region of interest" description="Disordered" evidence="6">
    <location>
        <begin position="161"/>
        <end position="231"/>
    </location>
</feature>
<dbReference type="InterPro" id="IPR057044">
    <property type="entry name" value="PARP14_KH_1"/>
</dbReference>
<dbReference type="InterPro" id="IPR043472">
    <property type="entry name" value="Macro_dom-like"/>
</dbReference>
<dbReference type="SUPFAM" id="SSF52949">
    <property type="entry name" value="Macro domain-like"/>
    <property type="match status" value="1"/>
</dbReference>
<evidence type="ECO:0000256" key="3">
    <source>
        <dbReference type="ARBA" id="ARBA00022679"/>
    </source>
</evidence>
<dbReference type="GO" id="GO:0005634">
    <property type="term" value="C:nucleus"/>
    <property type="evidence" value="ECO:0007669"/>
    <property type="project" value="UniProtKB-SubCell"/>
</dbReference>
<dbReference type="Pfam" id="PF23084">
    <property type="entry name" value="KH_PARP14_1"/>
    <property type="match status" value="1"/>
</dbReference>
<dbReference type="InterPro" id="IPR012677">
    <property type="entry name" value="Nucleotide-bd_a/b_plait_sf"/>
</dbReference>
<dbReference type="Gene3D" id="3.40.220.10">
    <property type="entry name" value="Leucine Aminopeptidase, subunit E, domain 1"/>
    <property type="match status" value="1"/>
</dbReference>
<evidence type="ECO:0000256" key="2">
    <source>
        <dbReference type="ARBA" id="ARBA00022676"/>
    </source>
</evidence>
<dbReference type="InterPro" id="IPR034464">
    <property type="entry name" value="PAR10_RRM1_2"/>
</dbReference>
<dbReference type="Proteomes" id="UP000887568">
    <property type="component" value="Unplaced"/>
</dbReference>
<evidence type="ECO:0000256" key="5">
    <source>
        <dbReference type="ARBA" id="ARBA00023242"/>
    </source>
</evidence>
<feature type="region of interest" description="Disordered" evidence="6">
    <location>
        <begin position="99"/>
        <end position="148"/>
    </location>
</feature>
<evidence type="ECO:0000256" key="4">
    <source>
        <dbReference type="ARBA" id="ARBA00023027"/>
    </source>
</evidence>
<feature type="domain" description="Macro" evidence="7">
    <location>
        <begin position="1655"/>
        <end position="1838"/>
    </location>
</feature>
<feature type="region of interest" description="Disordered" evidence="6">
    <location>
        <begin position="813"/>
        <end position="860"/>
    </location>
</feature>
<sequence length="1845" mass="204777">MAYIPSRSQTSVRVRLPPHKYQSKGPQLKNKVWIYFQKASGGCKVEDVNIVFANASGLWMVVTFVEPSGVRQALAKRHHEMEIDGGFLTSLEVYPDELPPVKSPQDVENISQHSACNQSSLSYRSDQTMLSGHSSNQPDKIGGHSNDDVQEEYSVPLCQRGVGIDEQDELSEDWGSDDDDDDDEDGDDGGDDDDDDDDDSPCVDPEFDEDQLCSSSGEDESQDSEGEDDELVVEVTDFKPSTSDEMLRLYFETPRKSGGGDLKTFDHDPKTGAIILTFENPSVARTVTARSHRVEGAALSVRQIVKKKPRPRPVKKRCLLLSGIPDGCDAELVTMFIDTRSGIDEFDIQYGEMRRKALCTFTEDIPDMEVVIKRICKKKLQGSFVTAEKVHESDSILVQGVSPKAPLEMIELYFDNKKKSGGTGVRDVQQGPTDTQAIVYFDDWRVVGDVLSRRGTHKVGGTELLVEEYHECLGRLSLLDVPTPHVPKPVTVQVQEPIMEFIFGKGQHTKKTLIQKLRDAKAILKWPDGDDKTTARLEPLLEGGQRQSSRLKWSETAIQVLTEFLNRCKSSRIAVPPPFWKDFIGRINQLNTKSFSIQHDASTHLVTLVGEQQDVDKGCTDVNKIIKELKAKPKHFRQKKKGGILTFCRCTIIQIALRDKNCFGLSPTDTRLSLRSEAMAYIPTPSHSQTSIRLRLPLDKYQSKGPQLKNQIWTYFQKDQVSGGCEVEDVNIVFKDDGGVWMTVAFAEPSGVQQALAQTRHELEIDGFLTSLEIHPDELCHQDESISSVHSNLESYLESFIKSNVVVESIGNNEQNNLGEDGGSDDDDDDSSCVDPEFDEDQLSSSSGENDFSDSEGEDDELVVEVTDFKPSTSDEMLRLYFETPSKSGGGDLKTFERNPKTSVIMLTFDKPSVARSVTARSHRVNGAALSVRQIVKEKPRPRPVKKRCLFLSGIPDGCNSELVTMFIENRSGTDEFKIQYGEMPRTAICTFTEDITDAEGVIKRISTKKLQGSFVTTEQLKESDSILVQGVSPKASLEMIELYFDNKKKSGGTGVREVQQGPTDTQAIVYFQDWKVVGDVLSKRGAHKVGGTELLVEEYHECLGRLSPLDAPTPHVPKPVTVQVQEPIMEFIFGKGQHTKKTLTQKLRDAKAILKWPDGDDKTTASLEPLLEDGQRQPSWLKWSETATQVLTDFLNRCKSSRIAVPPRFWKDVIEIIDKFDTKSFSIQLDASTHLVTLVGEQQDVDNGRSDIKGVIEELRAKAENEDQQIKVDILLTDEKSQPFIKCGIKDQTEKDFPNLRITVIPLQDEVTLIFEGSSKIVQEAELSMRRQMDSLEKVEIKIGRNKVKFVQNHTDKIHEILGSQGIRAACNGSDDGKIIILGATKKDMVQAKAYINQEIEEDVIPIKDQTVLSVLKSQEGRDLLDEANQQKFTVVNISEREDMVELAGFKTSLVEVKQNIQAFLAKNVINKDFINMSKSKMDVLLKRYGKSLDSWAKQHEHNHMKIAPESGSRTGILIQGNEEGLMIARRFVNSLADGIEDPSPSSSSESDEQELLQPDVAMKVVKQVPPVAAKPRKKVRSLKASPDKREAAEMAMMMVTDQSASVSLPPQATPVSVSTRPDTFQRFASMTPRQVHVSPRQVHVSPRQVHVSPYSGTFVTRERMQISVCQGDITKQSVSAVVNPTDPALRNAGGVSRALASAAGAPLQKHCLDMMKSRPNNVLNITECILTPGFNLNCLIIHAVGPGKNGPNFSNELQDTFLNCLLKAEENEVRSLAVPLIGSGSAGSPKDVCADALVSALLKFSSQSSMNLRDVQLVNIDHESCVAITQALQNSGLHATSMP</sequence>
<dbReference type="GO" id="GO:0005737">
    <property type="term" value="C:cytoplasm"/>
    <property type="evidence" value="ECO:0007669"/>
    <property type="project" value="TreeGrafter"/>
</dbReference>
<feature type="compositionally biased region" description="Acidic residues" evidence="6">
    <location>
        <begin position="165"/>
        <end position="231"/>
    </location>
</feature>
<keyword evidence="9" id="KW-1185">Reference proteome</keyword>
<feature type="compositionally biased region" description="Acidic residues" evidence="6">
    <location>
        <begin position="822"/>
        <end position="842"/>
    </location>
</feature>
<evidence type="ECO:0000313" key="9">
    <source>
        <dbReference type="Proteomes" id="UP000887568"/>
    </source>
</evidence>
<keyword evidence="4" id="KW-0520">NAD</keyword>
<dbReference type="GO" id="GO:0003714">
    <property type="term" value="F:transcription corepressor activity"/>
    <property type="evidence" value="ECO:0007669"/>
    <property type="project" value="TreeGrafter"/>
</dbReference>
<evidence type="ECO:0000256" key="1">
    <source>
        <dbReference type="ARBA" id="ARBA00004123"/>
    </source>
</evidence>
<comment type="subcellular location">
    <subcellularLocation>
        <location evidence="1">Nucleus</location>
    </subcellularLocation>
</comment>
<dbReference type="GO" id="GO:0016757">
    <property type="term" value="F:glycosyltransferase activity"/>
    <property type="evidence" value="ECO:0007669"/>
    <property type="project" value="UniProtKB-KW"/>
</dbReference>
<dbReference type="RefSeq" id="XP_038071234.1">
    <property type="nucleotide sequence ID" value="XM_038215306.1"/>
</dbReference>
<feature type="compositionally biased region" description="Polar residues" evidence="6">
    <location>
        <begin position="106"/>
        <end position="138"/>
    </location>
</feature>
<evidence type="ECO:0000259" key="7">
    <source>
        <dbReference type="PROSITE" id="PS51154"/>
    </source>
</evidence>
<keyword evidence="2" id="KW-0328">Glycosyltransferase</keyword>
<dbReference type="GeneID" id="119740105"/>
<dbReference type="Pfam" id="PF01661">
    <property type="entry name" value="Macro"/>
    <property type="match status" value="1"/>
</dbReference>
<dbReference type="OrthoDB" id="6161426at2759"/>
<feature type="compositionally biased region" description="Acidic residues" evidence="6">
    <location>
        <begin position="851"/>
        <end position="860"/>
    </location>
</feature>
<reference evidence="8" key="1">
    <citation type="submission" date="2022-11" db="UniProtKB">
        <authorList>
            <consortium name="EnsemblMetazoa"/>
        </authorList>
    </citation>
    <scope>IDENTIFICATION</scope>
</reference>
<dbReference type="PANTHER" id="PTHR14453">
    <property type="entry name" value="PARP/ZINC FINGER CCCH TYPE DOMAIN CONTAINING PROTEIN"/>
    <property type="match status" value="1"/>
</dbReference>
<dbReference type="InterPro" id="IPR057043">
    <property type="entry name" value="PARP14_KH_2"/>
</dbReference>
<evidence type="ECO:0000313" key="8">
    <source>
        <dbReference type="EnsemblMetazoa" id="XP_038071234.1"/>
    </source>
</evidence>
<dbReference type="PROSITE" id="PS51154">
    <property type="entry name" value="MACRO"/>
    <property type="match status" value="1"/>
</dbReference>
<dbReference type="CDD" id="cd12547">
    <property type="entry name" value="RRM1_2_PAR10"/>
    <property type="match status" value="4"/>
</dbReference>
<dbReference type="Pfam" id="PF23085">
    <property type="entry name" value="RRM_PARP14_3"/>
    <property type="match status" value="4"/>
</dbReference>
<dbReference type="GO" id="GO:0010629">
    <property type="term" value="P:negative regulation of gene expression"/>
    <property type="evidence" value="ECO:0007669"/>
    <property type="project" value="TreeGrafter"/>
</dbReference>
<proteinExistence type="predicted"/>
<evidence type="ECO:0000256" key="6">
    <source>
        <dbReference type="SAM" id="MobiDB-lite"/>
    </source>
</evidence>
<organism evidence="8 9">
    <name type="scientific">Patiria miniata</name>
    <name type="common">Bat star</name>
    <name type="synonym">Asterina miniata</name>
    <dbReference type="NCBI Taxonomy" id="46514"/>
    <lineage>
        <taxon>Eukaryota</taxon>
        <taxon>Metazoa</taxon>
        <taxon>Echinodermata</taxon>
        <taxon>Eleutherozoa</taxon>
        <taxon>Asterozoa</taxon>
        <taxon>Asteroidea</taxon>
        <taxon>Valvatacea</taxon>
        <taxon>Valvatida</taxon>
        <taxon>Asterinidae</taxon>
        <taxon>Patiria</taxon>
    </lineage>
</organism>
<dbReference type="InterPro" id="IPR052056">
    <property type="entry name" value="Mono-ARTD/PARP"/>
</dbReference>
<dbReference type="InterPro" id="IPR002589">
    <property type="entry name" value="Macro_dom"/>
</dbReference>
<name>A0A914B5L5_PATMI</name>
<dbReference type="OMA" id="PKDVCAD"/>
<keyword evidence="3" id="KW-0808">Transferase</keyword>
<dbReference type="SMART" id="SM00506">
    <property type="entry name" value="A1pp"/>
    <property type="match status" value="1"/>
</dbReference>
<dbReference type="Pfam" id="PF23248">
    <property type="entry name" value="KH_PARP14_2"/>
    <property type="match status" value="1"/>
</dbReference>
<protein>
    <recommendedName>
        <fullName evidence="7">Macro domain-containing protein</fullName>
    </recommendedName>
</protein>
<dbReference type="PANTHER" id="PTHR14453:SF67">
    <property type="entry name" value="POLY [ADP-RIBOSE] POLYMERASE"/>
    <property type="match status" value="1"/>
</dbReference>
<accession>A0A914B5L5</accession>
<keyword evidence="5" id="KW-0539">Nucleus</keyword>
<dbReference type="EnsemblMetazoa" id="XM_038215306.1">
    <property type="protein sequence ID" value="XP_038071234.1"/>
    <property type="gene ID" value="LOC119740105"/>
</dbReference>